<dbReference type="AlphaFoldDB" id="A0A9P1CQ23"/>
<keyword evidence="2" id="KW-0732">Signal</keyword>
<feature type="signal peptide" evidence="2">
    <location>
        <begin position="1"/>
        <end position="20"/>
    </location>
</feature>
<protein>
    <submittedName>
        <fullName evidence="3">Uncharacterized protein</fullName>
    </submittedName>
</protein>
<gene>
    <name evidence="3" type="ORF">C1SCF055_LOCUS21978</name>
</gene>
<name>A0A9P1CQ23_9DINO</name>
<dbReference type="EMBL" id="CAMXCT030002070">
    <property type="protein sequence ID" value="CAL4782722.1"/>
    <property type="molecule type" value="Genomic_DNA"/>
</dbReference>
<proteinExistence type="predicted"/>
<evidence type="ECO:0000313" key="3">
    <source>
        <dbReference type="EMBL" id="CAI3995410.1"/>
    </source>
</evidence>
<organism evidence="3">
    <name type="scientific">Cladocopium goreaui</name>
    <dbReference type="NCBI Taxonomy" id="2562237"/>
    <lineage>
        <taxon>Eukaryota</taxon>
        <taxon>Sar</taxon>
        <taxon>Alveolata</taxon>
        <taxon>Dinophyceae</taxon>
        <taxon>Suessiales</taxon>
        <taxon>Symbiodiniaceae</taxon>
        <taxon>Cladocopium</taxon>
    </lineage>
</organism>
<dbReference type="EMBL" id="CAMXCT010002070">
    <property type="protein sequence ID" value="CAI3995410.1"/>
    <property type="molecule type" value="Genomic_DNA"/>
</dbReference>
<evidence type="ECO:0000313" key="5">
    <source>
        <dbReference type="Proteomes" id="UP001152797"/>
    </source>
</evidence>
<dbReference type="OrthoDB" id="414760at2759"/>
<feature type="region of interest" description="Disordered" evidence="1">
    <location>
        <begin position="435"/>
        <end position="457"/>
    </location>
</feature>
<comment type="caution">
    <text evidence="3">The sequence shown here is derived from an EMBL/GenBank/DDBJ whole genome shotgun (WGS) entry which is preliminary data.</text>
</comment>
<feature type="chain" id="PRO_5043270648" evidence="2">
    <location>
        <begin position="21"/>
        <end position="457"/>
    </location>
</feature>
<reference evidence="3" key="1">
    <citation type="submission" date="2022-10" db="EMBL/GenBank/DDBJ databases">
        <authorList>
            <person name="Chen Y."/>
            <person name="Dougan E. K."/>
            <person name="Chan C."/>
            <person name="Rhodes N."/>
            <person name="Thang M."/>
        </authorList>
    </citation>
    <scope>NUCLEOTIDE SEQUENCE</scope>
</reference>
<reference evidence="4" key="2">
    <citation type="submission" date="2024-04" db="EMBL/GenBank/DDBJ databases">
        <authorList>
            <person name="Chen Y."/>
            <person name="Shah S."/>
            <person name="Dougan E. K."/>
            <person name="Thang M."/>
            <person name="Chan C."/>
        </authorList>
    </citation>
    <scope>NUCLEOTIDE SEQUENCE [LARGE SCALE GENOMIC DNA]</scope>
</reference>
<sequence length="457" mass="50579">MQLRLAVVSALLLTIQGVDAVSSQRVASAGSKSGTGNPWFSLLTKSWALAGESEPDQTKGLDDLAKNIVELAKSGAPDETMVNAVESIRAIVHDMKAAVNDSHALAQQQINQKAKAVASCQVPPHTDSDYLDRAIIHGENSIENVMTCRAEEVPPYDAWKACEAEKARCSNTTECCAALVQPNKYCLNPGTAPSPLPFEATCEGTSRCKDEDVTTKLAFFKEKLAELDAAEKACEDSRKGCKESYDCESLKTIWETQRTWCNRNHTNFEQGYCDLATSLEAKWDSYYHCYDTNFNALYEEEYTQMAQLPGREQEWRALLRIDSLLGALTSSDATKALQACIDKKYTHEDWAHLELMYPTYDASFTPRAHCTEELQEPGTSIFSQTWYSSKSRDYGAHAFLLIPKSLSTYGCVSGISSHYCPRVSDATALLTVSKKVSPGHRSKAKHVQHPATRPTRL</sequence>
<evidence type="ECO:0000256" key="1">
    <source>
        <dbReference type="SAM" id="MobiDB-lite"/>
    </source>
</evidence>
<evidence type="ECO:0000313" key="4">
    <source>
        <dbReference type="EMBL" id="CAL1148785.1"/>
    </source>
</evidence>
<accession>A0A9P1CQ23</accession>
<dbReference type="EMBL" id="CAMXCT020002070">
    <property type="protein sequence ID" value="CAL1148785.1"/>
    <property type="molecule type" value="Genomic_DNA"/>
</dbReference>
<evidence type="ECO:0000256" key="2">
    <source>
        <dbReference type="SAM" id="SignalP"/>
    </source>
</evidence>
<keyword evidence="5" id="KW-1185">Reference proteome</keyword>
<feature type="compositionally biased region" description="Basic residues" evidence="1">
    <location>
        <begin position="437"/>
        <end position="448"/>
    </location>
</feature>
<dbReference type="Proteomes" id="UP001152797">
    <property type="component" value="Unassembled WGS sequence"/>
</dbReference>